<dbReference type="Gene3D" id="4.10.60.10">
    <property type="entry name" value="Zinc finger, CCHC-type"/>
    <property type="match status" value="1"/>
</dbReference>
<accession>A0A699T3S1</accession>
<evidence type="ECO:0000313" key="2">
    <source>
        <dbReference type="EMBL" id="GFD04058.1"/>
    </source>
</evidence>
<protein>
    <recommendedName>
        <fullName evidence="3">CCHC-type domain-containing protein</fullName>
    </recommendedName>
</protein>
<proteinExistence type="predicted"/>
<feature type="compositionally biased region" description="Basic and acidic residues" evidence="1">
    <location>
        <begin position="133"/>
        <end position="146"/>
    </location>
</feature>
<evidence type="ECO:0008006" key="3">
    <source>
        <dbReference type="Google" id="ProtNLM"/>
    </source>
</evidence>
<feature type="region of interest" description="Disordered" evidence="1">
    <location>
        <begin position="125"/>
        <end position="146"/>
    </location>
</feature>
<organism evidence="2">
    <name type="scientific">Tanacetum cinerariifolium</name>
    <name type="common">Dalmatian daisy</name>
    <name type="synonym">Chrysanthemum cinerariifolium</name>
    <dbReference type="NCBI Taxonomy" id="118510"/>
    <lineage>
        <taxon>Eukaryota</taxon>
        <taxon>Viridiplantae</taxon>
        <taxon>Streptophyta</taxon>
        <taxon>Embryophyta</taxon>
        <taxon>Tracheophyta</taxon>
        <taxon>Spermatophyta</taxon>
        <taxon>Magnoliopsida</taxon>
        <taxon>eudicotyledons</taxon>
        <taxon>Gunneridae</taxon>
        <taxon>Pentapetalae</taxon>
        <taxon>asterids</taxon>
        <taxon>campanulids</taxon>
        <taxon>Asterales</taxon>
        <taxon>Asteraceae</taxon>
        <taxon>Asteroideae</taxon>
        <taxon>Anthemideae</taxon>
        <taxon>Anthemidinae</taxon>
        <taxon>Tanacetum</taxon>
    </lineage>
</organism>
<evidence type="ECO:0000256" key="1">
    <source>
        <dbReference type="SAM" id="MobiDB-lite"/>
    </source>
</evidence>
<dbReference type="InterPro" id="IPR036875">
    <property type="entry name" value="Znf_CCHC_sf"/>
</dbReference>
<dbReference type="SUPFAM" id="SSF57756">
    <property type="entry name" value="Retrovirus zinc finger-like domains"/>
    <property type="match status" value="1"/>
</dbReference>
<dbReference type="AlphaFoldDB" id="A0A699T3S1"/>
<sequence length="146" mass="15832">MAVTTQETPGLNQRFVKCFECGAQGHYRKDYPKLKNQNRGNKARVHDARGKAYILGGGDPNPGPNTVTGVTPSALDVSYDVELANGRNSESNIVLRGCTLGLLGHPFNIDLMPIDLGPEVHGERLSTIPGAGYDEREQRQVEGEVT</sequence>
<name>A0A699T3S1_TANCI</name>
<comment type="caution">
    <text evidence="2">The sequence shown here is derived from an EMBL/GenBank/DDBJ whole genome shotgun (WGS) entry which is preliminary data.</text>
</comment>
<dbReference type="GO" id="GO:0008270">
    <property type="term" value="F:zinc ion binding"/>
    <property type="evidence" value="ECO:0007669"/>
    <property type="project" value="InterPro"/>
</dbReference>
<reference evidence="2" key="1">
    <citation type="journal article" date="2019" name="Sci. Rep.">
        <title>Draft genome of Tanacetum cinerariifolium, the natural source of mosquito coil.</title>
        <authorList>
            <person name="Yamashiro T."/>
            <person name="Shiraishi A."/>
            <person name="Satake H."/>
            <person name="Nakayama K."/>
        </authorList>
    </citation>
    <scope>NUCLEOTIDE SEQUENCE</scope>
</reference>
<gene>
    <name evidence="2" type="ORF">Tci_876027</name>
</gene>
<dbReference type="GO" id="GO:0003676">
    <property type="term" value="F:nucleic acid binding"/>
    <property type="evidence" value="ECO:0007669"/>
    <property type="project" value="InterPro"/>
</dbReference>
<dbReference type="EMBL" id="BKCJ011209038">
    <property type="protein sequence ID" value="GFD04058.1"/>
    <property type="molecule type" value="Genomic_DNA"/>
</dbReference>